<dbReference type="InterPro" id="IPR000582">
    <property type="entry name" value="Acyl-CoA-binding_protein"/>
</dbReference>
<reference evidence="2 3" key="1">
    <citation type="journal article" date="2023" name="Commun. Biol.">
        <title>Genome analysis of Parmales, the sister group of diatoms, reveals the evolutionary specialization of diatoms from phago-mixotrophs to photoautotrophs.</title>
        <authorList>
            <person name="Ban H."/>
            <person name="Sato S."/>
            <person name="Yoshikawa S."/>
            <person name="Yamada K."/>
            <person name="Nakamura Y."/>
            <person name="Ichinomiya M."/>
            <person name="Sato N."/>
            <person name="Blanc-Mathieu R."/>
            <person name="Endo H."/>
            <person name="Kuwata A."/>
            <person name="Ogata H."/>
        </authorList>
    </citation>
    <scope>NUCLEOTIDE SEQUENCE [LARGE SCALE GENOMIC DNA]</scope>
</reference>
<keyword evidence="3" id="KW-1185">Reference proteome</keyword>
<proteinExistence type="predicted"/>
<dbReference type="InterPro" id="IPR011013">
    <property type="entry name" value="Gal_mutarotase_sf_dom"/>
</dbReference>
<sequence>MSAFNDNTDFDGAAAFIKSATSKSGKSASNDQKLRVYALYKQAIKGDCVDAQPWAVQVEARAKWDAHNAIKGMSQDEALKKYPEEVRKQAAELDLECPSVEWVPNSGLPQITLKSGDGVVKLYKFGAHVSSFVHKGKERLWLSNQADLSGATAIRGGVPICFPQFADEGKMKLHGFARESVWRVVAGGDGQASVTMQLANADLAAAEVWGAGNSFVLNYTVALSGDGSELSLELSVENTGASAFTFTACLHTYIRFDDSREVALSGLGGCDYIDKCDGRKVKTQGEGELVEVQREAAKSAAERGGAGEGYVDRIYKGAGSREGGGAYAFARRGGGEALVSVAQTPTFADTTVYNPWLGDKQGDAFPDFDDDGYLKTICVEPTLSKASEVTLAGGEKFVGGQTVTIAVA</sequence>
<dbReference type="PRINTS" id="PR00689">
    <property type="entry name" value="ACOABINDINGP"/>
</dbReference>
<accession>A0ABQ6M6N3</accession>
<evidence type="ECO:0000313" key="3">
    <source>
        <dbReference type="Proteomes" id="UP001165060"/>
    </source>
</evidence>
<dbReference type="Gene3D" id="2.70.98.10">
    <property type="match status" value="1"/>
</dbReference>
<gene>
    <name evidence="2" type="ORF">TeGR_g2774</name>
</gene>
<evidence type="ECO:0000313" key="2">
    <source>
        <dbReference type="EMBL" id="GMI20514.1"/>
    </source>
</evidence>
<dbReference type="PANTHER" id="PTHR11122:SF13">
    <property type="entry name" value="GLUCOSE-6-PHOSPHATE 1-EPIMERASE"/>
    <property type="match status" value="1"/>
</dbReference>
<dbReference type="InterPro" id="IPR035984">
    <property type="entry name" value="Acyl-CoA-binding_sf"/>
</dbReference>
<dbReference type="Pfam" id="PF01263">
    <property type="entry name" value="Aldose_epim"/>
    <property type="match status" value="1"/>
</dbReference>
<dbReference type="InterPro" id="IPR008183">
    <property type="entry name" value="Aldose_1/G6P_1-epimerase"/>
</dbReference>
<evidence type="ECO:0000259" key="1">
    <source>
        <dbReference type="PROSITE" id="PS51228"/>
    </source>
</evidence>
<comment type="caution">
    <text evidence="2">The sequence shown here is derived from an EMBL/GenBank/DDBJ whole genome shotgun (WGS) entry which is preliminary data.</text>
</comment>
<dbReference type="EMBL" id="BRYB01005102">
    <property type="protein sequence ID" value="GMI20514.1"/>
    <property type="molecule type" value="Genomic_DNA"/>
</dbReference>
<dbReference type="InterPro" id="IPR014352">
    <property type="entry name" value="FERM/acyl-CoA-bd_prot_sf"/>
</dbReference>
<dbReference type="Proteomes" id="UP001165060">
    <property type="component" value="Unassembled WGS sequence"/>
</dbReference>
<dbReference type="Pfam" id="PF00887">
    <property type="entry name" value="ACBP"/>
    <property type="match status" value="1"/>
</dbReference>
<dbReference type="SUPFAM" id="SSF74650">
    <property type="entry name" value="Galactose mutarotase-like"/>
    <property type="match status" value="1"/>
</dbReference>
<feature type="domain" description="ACB" evidence="1">
    <location>
        <begin position="1"/>
        <end position="95"/>
    </location>
</feature>
<dbReference type="InterPro" id="IPR014718">
    <property type="entry name" value="GH-type_carb-bd"/>
</dbReference>
<dbReference type="Gene3D" id="1.20.80.10">
    <property type="match status" value="1"/>
</dbReference>
<dbReference type="PROSITE" id="PS51228">
    <property type="entry name" value="ACB_2"/>
    <property type="match status" value="1"/>
</dbReference>
<organism evidence="2 3">
    <name type="scientific">Tetraparma gracilis</name>
    <dbReference type="NCBI Taxonomy" id="2962635"/>
    <lineage>
        <taxon>Eukaryota</taxon>
        <taxon>Sar</taxon>
        <taxon>Stramenopiles</taxon>
        <taxon>Ochrophyta</taxon>
        <taxon>Bolidophyceae</taxon>
        <taxon>Parmales</taxon>
        <taxon>Triparmaceae</taxon>
        <taxon>Tetraparma</taxon>
    </lineage>
</organism>
<protein>
    <recommendedName>
        <fullName evidence="1">ACB domain-containing protein</fullName>
    </recommendedName>
</protein>
<dbReference type="PANTHER" id="PTHR11122">
    <property type="entry name" value="APOSPORY-ASSOCIATED PROTEIN C-RELATED"/>
    <property type="match status" value="1"/>
</dbReference>
<dbReference type="SUPFAM" id="SSF47027">
    <property type="entry name" value="Acyl-CoA binding protein"/>
    <property type="match status" value="1"/>
</dbReference>
<name>A0ABQ6M6N3_9STRA</name>